<keyword evidence="4" id="KW-0520">NAD</keyword>
<evidence type="ECO:0000256" key="1">
    <source>
        <dbReference type="ARBA" id="ARBA00005010"/>
    </source>
</evidence>
<name>A0A172RXQ4_9ACTN</name>
<dbReference type="EMBL" id="FOEC01000007">
    <property type="protein sequence ID" value="SEO80053.1"/>
    <property type="molecule type" value="Genomic_DNA"/>
</dbReference>
<sequence length="223" mass="24369">MSDSQYVARPAYYPVFVDLTDRRTVVIGGGKVAERKVETLLSCGASVRVVSPCVTDAIQARADAGEIELHLRCYEEGDLAGACMAYCACGVPSVNSLCHEEARRVGCLMNVVDVPSECDFIVPSIVSRGPLTIAVSTSGTAPTEAKSIRRSLEQQFDDSWADYLELMGQVRLLVKERIEGSDETRRPYYEAASAAGWRERIASGETIEPEDAYRQACSMVEAR</sequence>
<gene>
    <name evidence="8" type="ORF">SAMN02910314_01238</name>
</gene>
<evidence type="ECO:0000313" key="8">
    <source>
        <dbReference type="EMBL" id="SEO80053.1"/>
    </source>
</evidence>
<keyword evidence="3" id="KW-0560">Oxidoreductase</keyword>
<comment type="catalytic activity">
    <reaction evidence="6">
        <text>precorrin-2 + NAD(+) = sirohydrochlorin + NADH + 2 H(+)</text>
        <dbReference type="Rhea" id="RHEA:15613"/>
        <dbReference type="ChEBI" id="CHEBI:15378"/>
        <dbReference type="ChEBI" id="CHEBI:57540"/>
        <dbReference type="ChEBI" id="CHEBI:57945"/>
        <dbReference type="ChEBI" id="CHEBI:58351"/>
        <dbReference type="ChEBI" id="CHEBI:58827"/>
        <dbReference type="EC" id="1.3.1.76"/>
    </reaction>
</comment>
<dbReference type="Gene3D" id="1.10.8.610">
    <property type="entry name" value="SirC, precorrin-2 dehydrogenase, C-terminal helical domain-like"/>
    <property type="match status" value="1"/>
</dbReference>
<evidence type="ECO:0000256" key="3">
    <source>
        <dbReference type="ARBA" id="ARBA00023002"/>
    </source>
</evidence>
<dbReference type="AlphaFoldDB" id="A0A172RXQ4"/>
<dbReference type="GO" id="GO:0043115">
    <property type="term" value="F:precorrin-2 dehydrogenase activity"/>
    <property type="evidence" value="ECO:0007669"/>
    <property type="project" value="UniProtKB-EC"/>
</dbReference>
<dbReference type="Gene3D" id="3.40.50.720">
    <property type="entry name" value="NAD(P)-binding Rossmann-like Domain"/>
    <property type="match status" value="1"/>
</dbReference>
<evidence type="ECO:0000256" key="4">
    <source>
        <dbReference type="ARBA" id="ARBA00023027"/>
    </source>
</evidence>
<dbReference type="Pfam" id="PF14824">
    <property type="entry name" value="Sirohm_synth_M"/>
    <property type="match status" value="1"/>
</dbReference>
<protein>
    <recommendedName>
        <fullName evidence="2">precorrin-2 dehydrogenase</fullName>
        <ecNumber evidence="2">1.3.1.76</ecNumber>
    </recommendedName>
</protein>
<keyword evidence="5" id="KW-0627">Porphyrin biosynthesis</keyword>
<dbReference type="OrthoDB" id="9815856at2"/>
<dbReference type="InterPro" id="IPR042518">
    <property type="entry name" value="SirC_C"/>
</dbReference>
<dbReference type="SUPFAM" id="SSF75615">
    <property type="entry name" value="Siroheme synthase middle domains-like"/>
    <property type="match status" value="1"/>
</dbReference>
<dbReference type="STRING" id="79604.AAY81_04350"/>
<dbReference type="PANTHER" id="PTHR35330">
    <property type="entry name" value="SIROHEME BIOSYNTHESIS PROTEIN MET8"/>
    <property type="match status" value="1"/>
</dbReference>
<dbReference type="InterPro" id="IPR006367">
    <property type="entry name" value="Sirohaem_synthase_N"/>
</dbReference>
<organism evidence="8 9">
    <name type="scientific">Denitrobacterium detoxificans</name>
    <dbReference type="NCBI Taxonomy" id="79604"/>
    <lineage>
        <taxon>Bacteria</taxon>
        <taxon>Bacillati</taxon>
        <taxon>Actinomycetota</taxon>
        <taxon>Coriobacteriia</taxon>
        <taxon>Eggerthellales</taxon>
        <taxon>Eggerthellaceae</taxon>
        <taxon>Denitrobacterium</taxon>
    </lineage>
</organism>
<dbReference type="NCBIfam" id="TIGR01470">
    <property type="entry name" value="cysG_Nterm"/>
    <property type="match status" value="1"/>
</dbReference>
<dbReference type="UniPathway" id="UPA00262">
    <property type="reaction ID" value="UER00222"/>
</dbReference>
<dbReference type="GO" id="GO:0004325">
    <property type="term" value="F:ferrochelatase activity"/>
    <property type="evidence" value="ECO:0007669"/>
    <property type="project" value="InterPro"/>
</dbReference>
<dbReference type="RefSeq" id="WP_066661816.1">
    <property type="nucleotide sequence ID" value="NZ_CP011402.1"/>
</dbReference>
<evidence type="ECO:0000256" key="6">
    <source>
        <dbReference type="ARBA" id="ARBA00047561"/>
    </source>
</evidence>
<dbReference type="Pfam" id="PF13241">
    <property type="entry name" value="NAD_binding_7"/>
    <property type="match status" value="1"/>
</dbReference>
<dbReference type="InterPro" id="IPR028281">
    <property type="entry name" value="Sirohaem_synthase_central"/>
</dbReference>
<dbReference type="KEGG" id="ddt:AAY81_04350"/>
<evidence type="ECO:0000256" key="5">
    <source>
        <dbReference type="ARBA" id="ARBA00023244"/>
    </source>
</evidence>
<dbReference type="EC" id="1.3.1.76" evidence="2"/>
<dbReference type="InterPro" id="IPR028161">
    <property type="entry name" value="Met8-like"/>
</dbReference>
<dbReference type="PANTHER" id="PTHR35330:SF1">
    <property type="entry name" value="SIROHEME BIOSYNTHESIS PROTEIN MET8"/>
    <property type="match status" value="1"/>
</dbReference>
<dbReference type="GO" id="GO:0019354">
    <property type="term" value="P:siroheme biosynthetic process"/>
    <property type="evidence" value="ECO:0007669"/>
    <property type="project" value="UniProtKB-UniPathway"/>
</dbReference>
<accession>A0A172RXQ4</accession>
<dbReference type="Proteomes" id="UP000182975">
    <property type="component" value="Unassembled WGS sequence"/>
</dbReference>
<reference evidence="9" key="1">
    <citation type="submission" date="2016-10" db="EMBL/GenBank/DDBJ databases">
        <authorList>
            <person name="Varghese N."/>
        </authorList>
    </citation>
    <scope>NUCLEOTIDE SEQUENCE [LARGE SCALE GENOMIC DNA]</scope>
    <source>
        <strain evidence="9">DSM 21843</strain>
    </source>
</reference>
<evidence type="ECO:0000259" key="7">
    <source>
        <dbReference type="Pfam" id="PF14824"/>
    </source>
</evidence>
<dbReference type="SUPFAM" id="SSF51735">
    <property type="entry name" value="NAD(P)-binding Rossmann-fold domains"/>
    <property type="match status" value="1"/>
</dbReference>
<feature type="domain" description="Siroheme synthase central" evidence="7">
    <location>
        <begin position="128"/>
        <end position="155"/>
    </location>
</feature>
<dbReference type="InterPro" id="IPR036291">
    <property type="entry name" value="NAD(P)-bd_dom_sf"/>
</dbReference>
<evidence type="ECO:0000256" key="2">
    <source>
        <dbReference type="ARBA" id="ARBA00012400"/>
    </source>
</evidence>
<proteinExistence type="predicted"/>
<keyword evidence="9" id="KW-1185">Reference proteome</keyword>
<evidence type="ECO:0000313" key="9">
    <source>
        <dbReference type="Proteomes" id="UP000182975"/>
    </source>
</evidence>
<comment type="pathway">
    <text evidence="1">Porphyrin-containing compound metabolism; siroheme biosynthesis; sirohydrochlorin from precorrin-2: step 1/1.</text>
</comment>